<dbReference type="AlphaFoldDB" id="A0A4Q2RAT7"/>
<dbReference type="SUPFAM" id="SSF53474">
    <property type="entry name" value="alpha/beta-Hydrolases"/>
    <property type="match status" value="1"/>
</dbReference>
<dbReference type="Gene3D" id="3.40.50.1820">
    <property type="entry name" value="alpha/beta hydrolase"/>
    <property type="match status" value="1"/>
</dbReference>
<dbReference type="Proteomes" id="UP000289411">
    <property type="component" value="Unassembled WGS sequence"/>
</dbReference>
<dbReference type="InterPro" id="IPR000073">
    <property type="entry name" value="AB_hydrolase_1"/>
</dbReference>
<dbReference type="OrthoDB" id="9793083at2"/>
<organism evidence="2 3">
    <name type="scientific">Lichenibacterium ramalinae</name>
    <dbReference type="NCBI Taxonomy" id="2316527"/>
    <lineage>
        <taxon>Bacteria</taxon>
        <taxon>Pseudomonadati</taxon>
        <taxon>Pseudomonadota</taxon>
        <taxon>Alphaproteobacteria</taxon>
        <taxon>Hyphomicrobiales</taxon>
        <taxon>Lichenihabitantaceae</taxon>
        <taxon>Lichenibacterium</taxon>
    </lineage>
</organism>
<accession>A0A4Q2RAT7</accession>
<protein>
    <submittedName>
        <fullName evidence="2">3-oxoadipate enol-lactonase</fullName>
        <ecNumber evidence="2">3.1.1.24</ecNumber>
    </submittedName>
</protein>
<dbReference type="EC" id="3.1.1.24" evidence="2"/>
<dbReference type="NCBIfam" id="TIGR02427">
    <property type="entry name" value="protocat_pcaD"/>
    <property type="match status" value="1"/>
</dbReference>
<dbReference type="EMBL" id="QYBC01000012">
    <property type="protein sequence ID" value="RYB03910.1"/>
    <property type="molecule type" value="Genomic_DNA"/>
</dbReference>
<feature type="domain" description="AB hydrolase-1" evidence="1">
    <location>
        <begin position="23"/>
        <end position="248"/>
    </location>
</feature>
<dbReference type="GO" id="GO:0047570">
    <property type="term" value="F:3-oxoadipate enol-lactonase activity"/>
    <property type="evidence" value="ECO:0007669"/>
    <property type="project" value="UniProtKB-EC"/>
</dbReference>
<dbReference type="PANTHER" id="PTHR43433:SF5">
    <property type="entry name" value="AB HYDROLASE-1 DOMAIN-CONTAINING PROTEIN"/>
    <property type="match status" value="1"/>
</dbReference>
<dbReference type="PRINTS" id="PR00111">
    <property type="entry name" value="ABHYDROLASE"/>
</dbReference>
<name>A0A4Q2RAT7_9HYPH</name>
<keyword evidence="2" id="KW-0378">Hydrolase</keyword>
<reference evidence="2 3" key="1">
    <citation type="submission" date="2018-09" db="EMBL/GenBank/DDBJ databases">
        <authorList>
            <person name="Grouzdev D.S."/>
            <person name="Krutkina M.S."/>
        </authorList>
    </citation>
    <scope>NUCLEOTIDE SEQUENCE [LARGE SCALE GENOMIC DNA]</scope>
    <source>
        <strain evidence="2 3">RmlP001</strain>
    </source>
</reference>
<evidence type="ECO:0000259" key="1">
    <source>
        <dbReference type="Pfam" id="PF00561"/>
    </source>
</evidence>
<dbReference type="InterPro" id="IPR026968">
    <property type="entry name" value="PcaD/CatD"/>
</dbReference>
<dbReference type="RefSeq" id="WP_129220027.1">
    <property type="nucleotide sequence ID" value="NZ_QYBC01000012.1"/>
</dbReference>
<proteinExistence type="predicted"/>
<evidence type="ECO:0000313" key="3">
    <source>
        <dbReference type="Proteomes" id="UP000289411"/>
    </source>
</evidence>
<dbReference type="Pfam" id="PF00561">
    <property type="entry name" value="Abhydrolase_1"/>
    <property type="match status" value="1"/>
</dbReference>
<dbReference type="InterPro" id="IPR050471">
    <property type="entry name" value="AB_hydrolase"/>
</dbReference>
<dbReference type="GO" id="GO:0042952">
    <property type="term" value="P:beta-ketoadipate pathway"/>
    <property type="evidence" value="ECO:0007669"/>
    <property type="project" value="InterPro"/>
</dbReference>
<keyword evidence="3" id="KW-1185">Reference proteome</keyword>
<gene>
    <name evidence="2" type="primary">pcaD</name>
    <name evidence="2" type="ORF">D3272_15040</name>
</gene>
<evidence type="ECO:0000313" key="2">
    <source>
        <dbReference type="EMBL" id="RYB03910.1"/>
    </source>
</evidence>
<comment type="caution">
    <text evidence="2">The sequence shown here is derived from an EMBL/GenBank/DDBJ whole genome shotgun (WGS) entry which is preliminary data.</text>
</comment>
<reference evidence="2 3" key="2">
    <citation type="submission" date="2019-02" db="EMBL/GenBank/DDBJ databases">
        <title>'Lichenibacterium ramalinii' gen. nov. sp. nov., 'Lichenibacterium minor' gen. nov. sp. nov.</title>
        <authorList>
            <person name="Pankratov T."/>
        </authorList>
    </citation>
    <scope>NUCLEOTIDE SEQUENCE [LARGE SCALE GENOMIC DNA]</scope>
    <source>
        <strain evidence="2 3">RmlP001</strain>
    </source>
</reference>
<dbReference type="PANTHER" id="PTHR43433">
    <property type="entry name" value="HYDROLASE, ALPHA/BETA FOLD FAMILY PROTEIN"/>
    <property type="match status" value="1"/>
</dbReference>
<sequence length="266" mass="28752">MIFVQSGDAVIHAELIGDPEEQPVLCFSNSLGTDFRIWDQVAAQFAEDYCLLLYDKRGHGLSDLGTGPVTIDRHVDDLLALADHFGIERFGLVGLSIGGMIAQRLAVRAPERLAALVLCDTAPKIGETDTWNERIAAVERDGLESLGDAVMERWFTEAYRSGEPQPLRIWRNMLTRQSAKGYAASCAAIRDADLTAETGQIAVPTLVVVGADDRSTPPDLVRAMADRIPGAQFAVIEGAGHLPCIEQPEALAGLIADLLDQVTDDD</sequence>
<dbReference type="InterPro" id="IPR029058">
    <property type="entry name" value="AB_hydrolase_fold"/>
</dbReference>